<dbReference type="NCBIfam" id="TIGR00229">
    <property type="entry name" value="sensory_box"/>
    <property type="match status" value="2"/>
</dbReference>
<dbReference type="InterPro" id="IPR004358">
    <property type="entry name" value="Sig_transdc_His_kin-like_C"/>
</dbReference>
<dbReference type="InterPro" id="IPR005467">
    <property type="entry name" value="His_kinase_dom"/>
</dbReference>
<name>A0A143PP19_LUTPR</name>
<dbReference type="Gene3D" id="1.10.287.130">
    <property type="match status" value="1"/>
</dbReference>
<evidence type="ECO:0000259" key="13">
    <source>
        <dbReference type="PROSITE" id="PS50112"/>
    </source>
</evidence>
<evidence type="ECO:0000256" key="6">
    <source>
        <dbReference type="ARBA" id="ARBA00022777"/>
    </source>
</evidence>
<evidence type="ECO:0000256" key="5">
    <source>
        <dbReference type="ARBA" id="ARBA00022741"/>
    </source>
</evidence>
<dbReference type="SMART" id="SM00387">
    <property type="entry name" value="HATPase_c"/>
    <property type="match status" value="1"/>
</dbReference>
<dbReference type="STRING" id="1855912.LuPra_03117"/>
<feature type="transmembrane region" description="Helical" evidence="10">
    <location>
        <begin position="97"/>
        <end position="115"/>
    </location>
</feature>
<evidence type="ECO:0000256" key="7">
    <source>
        <dbReference type="ARBA" id="ARBA00022840"/>
    </source>
</evidence>
<dbReference type="SMART" id="SM00388">
    <property type="entry name" value="HisKA"/>
    <property type="match status" value="1"/>
</dbReference>
<organism evidence="15 16">
    <name type="scientific">Luteitalea pratensis</name>
    <dbReference type="NCBI Taxonomy" id="1855912"/>
    <lineage>
        <taxon>Bacteria</taxon>
        <taxon>Pseudomonadati</taxon>
        <taxon>Acidobacteriota</taxon>
        <taxon>Vicinamibacteria</taxon>
        <taxon>Vicinamibacterales</taxon>
        <taxon>Vicinamibacteraceae</taxon>
        <taxon>Luteitalea</taxon>
    </lineage>
</organism>
<gene>
    <name evidence="15" type="ORF">LuPra_03117</name>
</gene>
<dbReference type="InterPro" id="IPR048437">
    <property type="entry name" value="MASE11"/>
</dbReference>
<feature type="transmembrane region" description="Helical" evidence="10">
    <location>
        <begin position="175"/>
        <end position="200"/>
    </location>
</feature>
<dbReference type="SMART" id="SM00091">
    <property type="entry name" value="PAS"/>
    <property type="match status" value="2"/>
</dbReference>
<evidence type="ECO:0000256" key="10">
    <source>
        <dbReference type="SAM" id="Phobius"/>
    </source>
</evidence>
<dbReference type="PROSITE" id="PS50109">
    <property type="entry name" value="HIS_KIN"/>
    <property type="match status" value="1"/>
</dbReference>
<dbReference type="PROSITE" id="PS50113">
    <property type="entry name" value="PAC"/>
    <property type="match status" value="2"/>
</dbReference>
<dbReference type="InterPro" id="IPR001610">
    <property type="entry name" value="PAC"/>
</dbReference>
<comment type="catalytic activity">
    <reaction evidence="1">
        <text>ATP + protein L-histidine = ADP + protein N-phospho-L-histidine.</text>
        <dbReference type="EC" id="2.7.13.3"/>
    </reaction>
</comment>
<accession>A0A143PP19</accession>
<keyword evidence="3 9" id="KW-0597">Phosphoprotein</keyword>
<keyword evidence="4" id="KW-0808">Transferase</keyword>
<dbReference type="CDD" id="cd00130">
    <property type="entry name" value="PAS"/>
    <property type="match status" value="2"/>
</dbReference>
<dbReference type="GO" id="GO:0000155">
    <property type="term" value="F:phosphorelay sensor kinase activity"/>
    <property type="evidence" value="ECO:0007669"/>
    <property type="project" value="InterPro"/>
</dbReference>
<reference evidence="15 16" key="1">
    <citation type="journal article" date="2016" name="Genome Announc.">
        <title>First Complete Genome Sequence of a Subdivision 6 Acidobacterium Strain.</title>
        <authorList>
            <person name="Huang S."/>
            <person name="Vieira S."/>
            <person name="Bunk B."/>
            <person name="Riedel T."/>
            <person name="Sproer C."/>
            <person name="Overmann J."/>
        </authorList>
    </citation>
    <scope>NUCLEOTIDE SEQUENCE [LARGE SCALE GENOMIC DNA]</scope>
    <source>
        <strain evidence="16">DSM 100886 HEG_-6_39</strain>
    </source>
</reference>
<dbReference type="InterPro" id="IPR000014">
    <property type="entry name" value="PAS"/>
</dbReference>
<dbReference type="PROSITE" id="PS50112">
    <property type="entry name" value="PAS"/>
    <property type="match status" value="1"/>
</dbReference>
<dbReference type="InterPro" id="IPR003661">
    <property type="entry name" value="HisK_dim/P_dom"/>
</dbReference>
<dbReference type="InterPro" id="IPR036890">
    <property type="entry name" value="HATPase_C_sf"/>
</dbReference>
<dbReference type="PANTHER" id="PTHR43065:SF46">
    <property type="entry name" value="C4-DICARBOXYLATE TRANSPORT SENSOR PROTEIN DCTB"/>
    <property type="match status" value="1"/>
</dbReference>
<dbReference type="Gene3D" id="3.30.450.20">
    <property type="entry name" value="PAS domain"/>
    <property type="match status" value="2"/>
</dbReference>
<dbReference type="SUPFAM" id="SSF55785">
    <property type="entry name" value="PYP-like sensor domain (PAS domain)"/>
    <property type="match status" value="2"/>
</dbReference>
<dbReference type="Pfam" id="PF08448">
    <property type="entry name" value="PAS_4"/>
    <property type="match status" value="2"/>
</dbReference>
<evidence type="ECO:0000256" key="2">
    <source>
        <dbReference type="ARBA" id="ARBA00012438"/>
    </source>
</evidence>
<dbReference type="SMART" id="SM00086">
    <property type="entry name" value="PAC"/>
    <property type="match status" value="2"/>
</dbReference>
<dbReference type="PANTHER" id="PTHR43065">
    <property type="entry name" value="SENSOR HISTIDINE KINASE"/>
    <property type="match status" value="1"/>
</dbReference>
<keyword evidence="10" id="KW-1133">Transmembrane helix</keyword>
<dbReference type="Pfam" id="PF00512">
    <property type="entry name" value="HisKA"/>
    <property type="match status" value="1"/>
</dbReference>
<dbReference type="InterPro" id="IPR000700">
    <property type="entry name" value="PAS-assoc_C"/>
</dbReference>
<dbReference type="InterPro" id="IPR013656">
    <property type="entry name" value="PAS_4"/>
</dbReference>
<keyword evidence="6" id="KW-0418">Kinase</keyword>
<feature type="domain" description="PAC" evidence="14">
    <location>
        <begin position="418"/>
        <end position="470"/>
    </location>
</feature>
<evidence type="ECO:0000256" key="4">
    <source>
        <dbReference type="ARBA" id="ARBA00022679"/>
    </source>
</evidence>
<dbReference type="Proteomes" id="UP000076079">
    <property type="component" value="Chromosome"/>
</dbReference>
<dbReference type="KEGG" id="abac:LuPra_03117"/>
<dbReference type="PROSITE" id="PS50110">
    <property type="entry name" value="RESPONSE_REGULATORY"/>
    <property type="match status" value="1"/>
</dbReference>
<feature type="modified residue" description="4-aspartylphosphate" evidence="9">
    <location>
        <position position="778"/>
    </location>
</feature>
<evidence type="ECO:0000313" key="16">
    <source>
        <dbReference type="Proteomes" id="UP000076079"/>
    </source>
</evidence>
<evidence type="ECO:0000256" key="8">
    <source>
        <dbReference type="ARBA" id="ARBA00023012"/>
    </source>
</evidence>
<keyword evidence="10" id="KW-0472">Membrane</keyword>
<feature type="transmembrane region" description="Helical" evidence="10">
    <location>
        <begin position="122"/>
        <end position="155"/>
    </location>
</feature>
<dbReference type="InterPro" id="IPR011006">
    <property type="entry name" value="CheY-like_superfamily"/>
</dbReference>
<protein>
    <recommendedName>
        <fullName evidence="2">histidine kinase</fullName>
        <ecNumber evidence="2">2.7.13.3</ecNumber>
    </recommendedName>
</protein>
<dbReference type="Gene3D" id="3.40.50.2300">
    <property type="match status" value="1"/>
</dbReference>
<feature type="domain" description="PAS" evidence="13">
    <location>
        <begin position="344"/>
        <end position="415"/>
    </location>
</feature>
<evidence type="ECO:0000256" key="3">
    <source>
        <dbReference type="ARBA" id="ARBA00022553"/>
    </source>
</evidence>
<dbReference type="Pfam" id="PF20969">
    <property type="entry name" value="MASE11"/>
    <property type="match status" value="1"/>
</dbReference>
<sequence length="855" mass="92885">MHSPRDGGRTTGEQESIGRVIGQRDLAGLVDGPGPWRARLLVLILRVTLIAGVLVYLPSAYVALAKGLPSIALAATLALVVVLTLVLSPGVAFRWSATFYCLNFYVLGVALIVWFRPMSQIFLFAVTTFTTILLGLRVGFVSSILCTLTLLAMGLIGWAAPGVLWPGRSVDLTSWGVITLSFALVNMVVTLAIGVVLAMLDDALEREIGARVSLDRERTVLRTLIDTLPDIIFTKDRQGRYVIVNAATLAQADVAREADLIGKLDSDVFPPERAHDYLEGDRRVFGGEELRNVEVRTVRADGRTTWHLTTKVPLLDASGAPTGLIGIGRDITDRKRAEAERSHLLSRLQVQIERMPLAYLTTDADFRFTRWNPAAERLFGYSEAEVLGRHPFDVIVTEQSRADMTRIFAEVVAGNMDAHVEAENRTRDGRTITCEWHNTPIIEADGTFAGLLSLAQDVTERHNLEHQLRQAQKMEAVGQLAGGVAHDFNNLLTLINGYSELLLADQQLGAVARASAQAIREAGERATTLTRQLLGFSRKSLLQPRVLDLNTVVADTSAMLRRLIGENIILSTVLAPRLHHVKIDPSQLNQVLMNLVVNARDAMPSGGRLTLETGNVMRGAENEEGAAETPSFAHAMLSITDTGGGMTPDVMARIFEPFYTTKPVGVGTGLGLAMVFGVVRQSGGSIDVQSAPGSGSRFTLYFPAVADPIPAEVVATEAVPDVSGHETILIVEDEENVRELLLRSLARHGYTLLTANDGHDALRVATRHKGGIDLVLTDVVMPHMGGPELVTSLRTRLPAVKALFMSGYTDDAMVRHGLLMADVSFIQKPYTPLALARKIRDVLDDVPEAGAIRAH</sequence>
<keyword evidence="8" id="KW-0902">Two-component regulatory system</keyword>
<dbReference type="InterPro" id="IPR036097">
    <property type="entry name" value="HisK_dim/P_sf"/>
</dbReference>
<evidence type="ECO:0000259" key="11">
    <source>
        <dbReference type="PROSITE" id="PS50109"/>
    </source>
</evidence>
<evidence type="ECO:0000256" key="9">
    <source>
        <dbReference type="PROSITE-ProRule" id="PRU00169"/>
    </source>
</evidence>
<dbReference type="Gene3D" id="3.30.565.10">
    <property type="entry name" value="Histidine kinase-like ATPase, C-terminal domain"/>
    <property type="match status" value="1"/>
</dbReference>
<reference evidence="16" key="2">
    <citation type="submission" date="2016-04" db="EMBL/GenBank/DDBJ databases">
        <title>First Complete Genome Sequence of a Subdivision 6 Acidobacterium.</title>
        <authorList>
            <person name="Huang S."/>
            <person name="Vieira S."/>
            <person name="Bunk B."/>
            <person name="Riedel T."/>
            <person name="Sproeer C."/>
            <person name="Overmann J."/>
        </authorList>
    </citation>
    <scope>NUCLEOTIDE SEQUENCE [LARGE SCALE GENOMIC DNA]</scope>
    <source>
        <strain evidence="16">DSM 100886 HEG_-6_39</strain>
    </source>
</reference>
<evidence type="ECO:0000313" key="15">
    <source>
        <dbReference type="EMBL" id="AMY09890.1"/>
    </source>
</evidence>
<dbReference type="AlphaFoldDB" id="A0A143PP19"/>
<dbReference type="CDD" id="cd00082">
    <property type="entry name" value="HisKA"/>
    <property type="match status" value="1"/>
</dbReference>
<dbReference type="InterPro" id="IPR035965">
    <property type="entry name" value="PAS-like_dom_sf"/>
</dbReference>
<dbReference type="Pfam" id="PF00072">
    <property type="entry name" value="Response_reg"/>
    <property type="match status" value="1"/>
</dbReference>
<evidence type="ECO:0000259" key="14">
    <source>
        <dbReference type="PROSITE" id="PS50113"/>
    </source>
</evidence>
<evidence type="ECO:0000256" key="1">
    <source>
        <dbReference type="ARBA" id="ARBA00000085"/>
    </source>
</evidence>
<keyword evidence="5" id="KW-0547">Nucleotide-binding</keyword>
<dbReference type="SMART" id="SM00448">
    <property type="entry name" value="REC"/>
    <property type="match status" value="1"/>
</dbReference>
<feature type="domain" description="Histidine kinase" evidence="11">
    <location>
        <begin position="483"/>
        <end position="706"/>
    </location>
</feature>
<evidence type="ECO:0000259" key="12">
    <source>
        <dbReference type="PROSITE" id="PS50110"/>
    </source>
</evidence>
<dbReference type="EC" id="2.7.13.3" evidence="2"/>
<dbReference type="InterPro" id="IPR001789">
    <property type="entry name" value="Sig_transdc_resp-reg_receiver"/>
</dbReference>
<feature type="transmembrane region" description="Helical" evidence="10">
    <location>
        <begin position="40"/>
        <end position="64"/>
    </location>
</feature>
<keyword evidence="7" id="KW-0067">ATP-binding</keyword>
<dbReference type="GO" id="GO:0005524">
    <property type="term" value="F:ATP binding"/>
    <property type="evidence" value="ECO:0007669"/>
    <property type="project" value="UniProtKB-KW"/>
</dbReference>
<dbReference type="EMBL" id="CP015136">
    <property type="protein sequence ID" value="AMY09890.1"/>
    <property type="molecule type" value="Genomic_DNA"/>
</dbReference>
<feature type="domain" description="Response regulatory" evidence="12">
    <location>
        <begin position="727"/>
        <end position="843"/>
    </location>
</feature>
<dbReference type="SUPFAM" id="SSF52172">
    <property type="entry name" value="CheY-like"/>
    <property type="match status" value="1"/>
</dbReference>
<keyword evidence="10" id="KW-0812">Transmembrane</keyword>
<dbReference type="SUPFAM" id="SSF47384">
    <property type="entry name" value="Homodimeric domain of signal transducing histidine kinase"/>
    <property type="match status" value="1"/>
</dbReference>
<dbReference type="PRINTS" id="PR00344">
    <property type="entry name" value="BCTRLSENSOR"/>
</dbReference>
<feature type="domain" description="PAC" evidence="14">
    <location>
        <begin position="291"/>
        <end position="343"/>
    </location>
</feature>
<dbReference type="SUPFAM" id="SSF55874">
    <property type="entry name" value="ATPase domain of HSP90 chaperone/DNA topoisomerase II/histidine kinase"/>
    <property type="match status" value="1"/>
</dbReference>
<dbReference type="InterPro" id="IPR003594">
    <property type="entry name" value="HATPase_dom"/>
</dbReference>
<dbReference type="Pfam" id="PF02518">
    <property type="entry name" value="HATPase_c"/>
    <property type="match status" value="1"/>
</dbReference>
<feature type="transmembrane region" description="Helical" evidence="10">
    <location>
        <begin position="71"/>
        <end position="91"/>
    </location>
</feature>
<keyword evidence="16" id="KW-1185">Reference proteome</keyword>
<dbReference type="CDD" id="cd00156">
    <property type="entry name" value="REC"/>
    <property type="match status" value="1"/>
</dbReference>
<proteinExistence type="predicted"/>